<dbReference type="GO" id="GO:0016627">
    <property type="term" value="F:oxidoreductase activity, acting on the CH-CH group of donors"/>
    <property type="evidence" value="ECO:0007669"/>
    <property type="project" value="TreeGrafter"/>
</dbReference>
<dbReference type="Gene3D" id="2.30.110.10">
    <property type="entry name" value="Electron Transport, Fmn-binding Protein, Chain A"/>
    <property type="match status" value="1"/>
</dbReference>
<dbReference type="AlphaFoldDB" id="H0E7Z5"/>
<comment type="caution">
    <text evidence="3">The sequence shown here is derived from an EMBL/GenBank/DDBJ whole genome shotgun (WGS) entry which is preliminary data.</text>
</comment>
<dbReference type="GO" id="GO:0070967">
    <property type="term" value="F:coenzyme F420 binding"/>
    <property type="evidence" value="ECO:0007669"/>
    <property type="project" value="TreeGrafter"/>
</dbReference>
<dbReference type="GO" id="GO:0005829">
    <property type="term" value="C:cytosol"/>
    <property type="evidence" value="ECO:0007669"/>
    <property type="project" value="TreeGrafter"/>
</dbReference>
<dbReference type="Pfam" id="PF01243">
    <property type="entry name" value="PNPOx_N"/>
    <property type="match status" value="1"/>
</dbReference>
<dbReference type="EMBL" id="AGUD01000238">
    <property type="protein sequence ID" value="EHN10193.1"/>
    <property type="molecule type" value="Genomic_DNA"/>
</dbReference>
<evidence type="ECO:0000313" key="4">
    <source>
        <dbReference type="Proteomes" id="UP000005143"/>
    </source>
</evidence>
<organism evidence="3 4">
    <name type="scientific">Patulibacter medicamentivorans</name>
    <dbReference type="NCBI Taxonomy" id="1097667"/>
    <lineage>
        <taxon>Bacteria</taxon>
        <taxon>Bacillati</taxon>
        <taxon>Actinomycetota</taxon>
        <taxon>Thermoleophilia</taxon>
        <taxon>Solirubrobacterales</taxon>
        <taxon>Patulibacteraceae</taxon>
        <taxon>Patulibacter</taxon>
    </lineage>
</organism>
<dbReference type="SUPFAM" id="SSF50475">
    <property type="entry name" value="FMN-binding split barrel"/>
    <property type="match status" value="1"/>
</dbReference>
<protein>
    <recommendedName>
        <fullName evidence="2">Pyridoxamine 5'-phosphate oxidase N-terminal domain-containing protein</fullName>
    </recommendedName>
</protein>
<evidence type="ECO:0000313" key="3">
    <source>
        <dbReference type="EMBL" id="EHN10193.1"/>
    </source>
</evidence>
<dbReference type="InterPro" id="IPR011576">
    <property type="entry name" value="Pyridox_Oxase_N"/>
</dbReference>
<sequence>MIAFDLSLDGGPAPRDADAMPSWSAFEAAAPELAAEVRQRLDAHTHKTLATVRADGAPRISGTETRLVDGDLWIGSMWQARKAHDLQRDPRFALHSGSDDPPEWPGDAKLAGVADEETDPERVSAINGEAAAAGPTHLFRLDLREVSTVRLDPSGKQIVITVWTPERGVRTVSRA</sequence>
<evidence type="ECO:0000256" key="1">
    <source>
        <dbReference type="ARBA" id="ARBA00023002"/>
    </source>
</evidence>
<keyword evidence="4" id="KW-1185">Reference proteome</keyword>
<dbReference type="InterPro" id="IPR052019">
    <property type="entry name" value="F420H2_bilvrd_red/Heme_oxyg"/>
</dbReference>
<evidence type="ECO:0000259" key="2">
    <source>
        <dbReference type="Pfam" id="PF01243"/>
    </source>
</evidence>
<gene>
    <name evidence="3" type="ORF">PAI11_29520</name>
</gene>
<proteinExistence type="predicted"/>
<name>H0E7Z5_9ACTN</name>
<accession>H0E7Z5</accession>
<keyword evidence="1" id="KW-0560">Oxidoreductase</keyword>
<dbReference type="PANTHER" id="PTHR35176:SF6">
    <property type="entry name" value="HEME OXYGENASE HI_0854-RELATED"/>
    <property type="match status" value="1"/>
</dbReference>
<dbReference type="PANTHER" id="PTHR35176">
    <property type="entry name" value="HEME OXYGENASE HI_0854-RELATED"/>
    <property type="match status" value="1"/>
</dbReference>
<feature type="domain" description="Pyridoxamine 5'-phosphate oxidase N-terminal" evidence="2">
    <location>
        <begin position="34"/>
        <end position="149"/>
    </location>
</feature>
<dbReference type="Proteomes" id="UP000005143">
    <property type="component" value="Unassembled WGS sequence"/>
</dbReference>
<reference evidence="3 4" key="1">
    <citation type="journal article" date="2013" name="Biodegradation">
        <title>Quantitative proteomic analysis of ibuprofen-degrading Patulibacter sp. strain I11.</title>
        <authorList>
            <person name="Almeida B."/>
            <person name="Kjeldal H."/>
            <person name="Lolas I."/>
            <person name="Knudsen A.D."/>
            <person name="Carvalho G."/>
            <person name="Nielsen K.L."/>
            <person name="Barreto Crespo M.T."/>
            <person name="Stensballe A."/>
            <person name="Nielsen J.L."/>
        </authorList>
    </citation>
    <scope>NUCLEOTIDE SEQUENCE [LARGE SCALE GENOMIC DNA]</scope>
    <source>
        <strain evidence="3 4">I11</strain>
    </source>
</reference>
<dbReference type="InterPro" id="IPR012349">
    <property type="entry name" value="Split_barrel_FMN-bd"/>
</dbReference>